<reference evidence="2" key="1">
    <citation type="submission" date="2020-03" db="EMBL/GenBank/DDBJ databases">
        <title>The deep terrestrial virosphere.</title>
        <authorList>
            <person name="Holmfeldt K."/>
            <person name="Nilsson E."/>
            <person name="Simone D."/>
            <person name="Lopez-Fernandez M."/>
            <person name="Wu X."/>
            <person name="de Brujin I."/>
            <person name="Lundin D."/>
            <person name="Andersson A."/>
            <person name="Bertilsson S."/>
            <person name="Dopson M."/>
        </authorList>
    </citation>
    <scope>NUCLEOTIDE SEQUENCE</scope>
    <source>
        <strain evidence="2">MM415B02766</strain>
    </source>
</reference>
<name>A0A6M3L1H8_9ZZZZ</name>
<evidence type="ECO:0000313" key="2">
    <source>
        <dbReference type="EMBL" id="QJA88403.1"/>
    </source>
</evidence>
<evidence type="ECO:0000256" key="1">
    <source>
        <dbReference type="SAM" id="Phobius"/>
    </source>
</evidence>
<accession>A0A6M3L1H8</accession>
<keyword evidence="1" id="KW-0472">Membrane</keyword>
<organism evidence="2">
    <name type="scientific">viral metagenome</name>
    <dbReference type="NCBI Taxonomy" id="1070528"/>
    <lineage>
        <taxon>unclassified sequences</taxon>
        <taxon>metagenomes</taxon>
        <taxon>organismal metagenomes</taxon>
    </lineage>
</organism>
<dbReference type="AlphaFoldDB" id="A0A6M3L1H8"/>
<keyword evidence="1" id="KW-1133">Transmembrane helix</keyword>
<keyword evidence="1" id="KW-0812">Transmembrane</keyword>
<gene>
    <name evidence="2" type="ORF">MM415B02766_0003</name>
</gene>
<proteinExistence type="predicted"/>
<sequence length="81" mass="9245">MPNGKNLINELDYREKIKAMKPRALQEFTALRVYETCIIVERNDRRITVLEKRDRKWTGIGGGIGAIIASAIWAILNFVKG</sequence>
<dbReference type="EMBL" id="MT142776">
    <property type="protein sequence ID" value="QJA88403.1"/>
    <property type="molecule type" value="Genomic_DNA"/>
</dbReference>
<feature type="transmembrane region" description="Helical" evidence="1">
    <location>
        <begin position="57"/>
        <end position="76"/>
    </location>
</feature>
<protein>
    <submittedName>
        <fullName evidence="2">Uncharacterized protein</fullName>
    </submittedName>
</protein>